<dbReference type="InterPro" id="IPR009057">
    <property type="entry name" value="Homeodomain-like_sf"/>
</dbReference>
<keyword evidence="1" id="KW-0805">Transcription regulation</keyword>
<dbReference type="InterPro" id="IPR020449">
    <property type="entry name" value="Tscrpt_reg_AraC-type_HTH"/>
</dbReference>
<evidence type="ECO:0000256" key="1">
    <source>
        <dbReference type="ARBA" id="ARBA00023015"/>
    </source>
</evidence>
<sequence length="302" mass="33757">MDLLLDDMQISRSVRTDFDRLIPVKAIYETIDEIATRLGDPFLGATVGRDMARNAMGPVTQHLASEQTVGNLLDRFLISVGSYGNSTNYRLENDGQYATLKMARKVEPDANPAHPDALTLALLIEQIRPRVGQAWNSKDVLAVVVDETVVPEWLLPRSSLITGSKMGLTLRFPSRWMVMNRAYSPVDKSLGEADKEYDTLEEAVRSFCNEHISDPKLDITKTARACRLHPKALSRKLANEGTSFKAILDKQRQQYATTAIGEGKMTVTEIALHTGFTQASNFARAYRRWTGETPSKARSKQR</sequence>
<feature type="domain" description="HTH araC/xylS-type" evidence="4">
    <location>
        <begin position="202"/>
        <end position="300"/>
    </location>
</feature>
<keyword evidence="2" id="KW-0238">DNA-binding</keyword>
<dbReference type="InterPro" id="IPR032687">
    <property type="entry name" value="AraC-type_N"/>
</dbReference>
<dbReference type="PANTHER" id="PTHR47894:SF4">
    <property type="entry name" value="HTH-TYPE TRANSCRIPTIONAL REGULATOR GADX"/>
    <property type="match status" value="1"/>
</dbReference>
<reference evidence="5 6" key="1">
    <citation type="submission" date="2017-03" db="EMBL/GenBank/DDBJ databases">
        <authorList>
            <person name="Afonso C.L."/>
            <person name="Miller P.J."/>
            <person name="Scott M.A."/>
            <person name="Spackman E."/>
            <person name="Goraichik I."/>
            <person name="Dimitrov K.M."/>
            <person name="Suarez D.L."/>
            <person name="Swayne D.E."/>
        </authorList>
    </citation>
    <scope>NUCLEOTIDE SEQUENCE [LARGE SCALE GENOMIC DNA]</scope>
    <source>
        <strain evidence="5 6">CECT 7639</strain>
    </source>
</reference>
<dbReference type="GO" id="GO:0005829">
    <property type="term" value="C:cytosol"/>
    <property type="evidence" value="ECO:0007669"/>
    <property type="project" value="TreeGrafter"/>
</dbReference>
<accession>A0A1Y5R7Y4</accession>
<gene>
    <name evidence="5" type="primary">virS_1</name>
    <name evidence="5" type="ORF">TRL7639_00066</name>
</gene>
<evidence type="ECO:0000313" key="6">
    <source>
        <dbReference type="Proteomes" id="UP000193077"/>
    </source>
</evidence>
<dbReference type="Gene3D" id="1.10.10.60">
    <property type="entry name" value="Homeodomain-like"/>
    <property type="match status" value="1"/>
</dbReference>
<proteinExistence type="predicted"/>
<dbReference type="Proteomes" id="UP000193077">
    <property type="component" value="Unassembled WGS sequence"/>
</dbReference>
<dbReference type="InterPro" id="IPR018060">
    <property type="entry name" value="HTH_AraC"/>
</dbReference>
<evidence type="ECO:0000256" key="3">
    <source>
        <dbReference type="ARBA" id="ARBA00023163"/>
    </source>
</evidence>
<keyword evidence="6" id="KW-1185">Reference proteome</keyword>
<dbReference type="SUPFAM" id="SSF46689">
    <property type="entry name" value="Homeodomain-like"/>
    <property type="match status" value="1"/>
</dbReference>
<evidence type="ECO:0000259" key="4">
    <source>
        <dbReference type="PROSITE" id="PS01124"/>
    </source>
</evidence>
<dbReference type="PRINTS" id="PR00032">
    <property type="entry name" value="HTHARAC"/>
</dbReference>
<dbReference type="PANTHER" id="PTHR47894">
    <property type="entry name" value="HTH-TYPE TRANSCRIPTIONAL REGULATOR GADX"/>
    <property type="match status" value="1"/>
</dbReference>
<dbReference type="EMBL" id="FWFO01000001">
    <property type="protein sequence ID" value="SLN11208.1"/>
    <property type="molecule type" value="Genomic_DNA"/>
</dbReference>
<dbReference type="GO" id="GO:0003700">
    <property type="term" value="F:DNA-binding transcription factor activity"/>
    <property type="evidence" value="ECO:0007669"/>
    <property type="project" value="InterPro"/>
</dbReference>
<keyword evidence="3" id="KW-0804">Transcription</keyword>
<protein>
    <submittedName>
        <fullName evidence="5">HTH-type transcriptional regulator VirS</fullName>
    </submittedName>
</protein>
<dbReference type="AlphaFoldDB" id="A0A1Y5R7Y4"/>
<organism evidence="5 6">
    <name type="scientific">Falsiruegeria litorea R37</name>
    <dbReference type="NCBI Taxonomy" id="1200284"/>
    <lineage>
        <taxon>Bacteria</taxon>
        <taxon>Pseudomonadati</taxon>
        <taxon>Pseudomonadota</taxon>
        <taxon>Alphaproteobacteria</taxon>
        <taxon>Rhodobacterales</taxon>
        <taxon>Roseobacteraceae</taxon>
        <taxon>Falsiruegeria</taxon>
    </lineage>
</organism>
<dbReference type="SMART" id="SM00342">
    <property type="entry name" value="HTH_ARAC"/>
    <property type="match status" value="1"/>
</dbReference>
<dbReference type="GO" id="GO:0000976">
    <property type="term" value="F:transcription cis-regulatory region binding"/>
    <property type="evidence" value="ECO:0007669"/>
    <property type="project" value="TreeGrafter"/>
</dbReference>
<evidence type="ECO:0000313" key="5">
    <source>
        <dbReference type="EMBL" id="SLN11208.1"/>
    </source>
</evidence>
<evidence type="ECO:0000256" key="2">
    <source>
        <dbReference type="ARBA" id="ARBA00023125"/>
    </source>
</evidence>
<name>A0A1Y5R7Y4_9RHOB</name>
<dbReference type="Pfam" id="PF12625">
    <property type="entry name" value="Arabinose_bd"/>
    <property type="match status" value="1"/>
</dbReference>
<dbReference type="Pfam" id="PF12833">
    <property type="entry name" value="HTH_18"/>
    <property type="match status" value="1"/>
</dbReference>
<dbReference type="PROSITE" id="PS01124">
    <property type="entry name" value="HTH_ARAC_FAMILY_2"/>
    <property type="match status" value="1"/>
</dbReference>